<organism evidence="1 2">
    <name type="scientific">Cupriavidus yeoncheonensis</name>
    <dbReference type="NCBI Taxonomy" id="1462994"/>
    <lineage>
        <taxon>Bacteria</taxon>
        <taxon>Pseudomonadati</taxon>
        <taxon>Pseudomonadota</taxon>
        <taxon>Betaproteobacteria</taxon>
        <taxon>Burkholderiales</taxon>
        <taxon>Burkholderiaceae</taxon>
        <taxon>Cupriavidus</taxon>
    </lineage>
</organism>
<dbReference type="Gene3D" id="3.90.550.10">
    <property type="entry name" value="Spore Coat Polysaccharide Biosynthesis Protein SpsA, Chain A"/>
    <property type="match status" value="1"/>
</dbReference>
<dbReference type="SUPFAM" id="SSF53448">
    <property type="entry name" value="Nucleotide-diphospho-sugar transferases"/>
    <property type="match status" value="1"/>
</dbReference>
<dbReference type="AlphaFoldDB" id="A0A916IRH6"/>
<proteinExistence type="predicted"/>
<comment type="caution">
    <text evidence="1">The sequence shown here is derived from an EMBL/GenBank/DDBJ whole genome shotgun (WGS) entry which is preliminary data.</text>
</comment>
<evidence type="ECO:0000313" key="1">
    <source>
        <dbReference type="EMBL" id="CAG2134526.1"/>
    </source>
</evidence>
<evidence type="ECO:0000313" key="2">
    <source>
        <dbReference type="Proteomes" id="UP000672934"/>
    </source>
</evidence>
<gene>
    <name evidence="1" type="ORF">LMG31506_01399</name>
</gene>
<dbReference type="InterPro" id="IPR029044">
    <property type="entry name" value="Nucleotide-diphossugar_trans"/>
</dbReference>
<accession>A0A916IRH6</accession>
<dbReference type="EMBL" id="CAJPUY010000004">
    <property type="protein sequence ID" value="CAG2134526.1"/>
    <property type="molecule type" value="Genomic_DNA"/>
</dbReference>
<reference evidence="1" key="1">
    <citation type="submission" date="2021-03" db="EMBL/GenBank/DDBJ databases">
        <authorList>
            <person name="Peeters C."/>
        </authorList>
    </citation>
    <scope>NUCLEOTIDE SEQUENCE</scope>
    <source>
        <strain evidence="1">LMG 31506</strain>
    </source>
</reference>
<dbReference type="Proteomes" id="UP000672934">
    <property type="component" value="Unassembled WGS sequence"/>
</dbReference>
<keyword evidence="2" id="KW-1185">Reference proteome</keyword>
<name>A0A916IRH6_9BURK</name>
<sequence length="100" mass="10711">MAFCDDDCWWQAGALTARILVGETEREDPTSTAMSHSPLPSAGLRGRMILGVMTGATAFRTAAYLEAGGYDSRLFIGGEETLLSLRLAALGWALVYAPEL</sequence>
<protein>
    <submittedName>
        <fullName evidence="1">Uncharacterized protein</fullName>
    </submittedName>
</protein>